<feature type="signal peptide" evidence="1">
    <location>
        <begin position="1"/>
        <end position="23"/>
    </location>
</feature>
<evidence type="ECO:0000256" key="1">
    <source>
        <dbReference type="SAM" id="SignalP"/>
    </source>
</evidence>
<organism evidence="2 3">
    <name type="scientific">Tilletia horrida</name>
    <dbReference type="NCBI Taxonomy" id="155126"/>
    <lineage>
        <taxon>Eukaryota</taxon>
        <taxon>Fungi</taxon>
        <taxon>Dikarya</taxon>
        <taxon>Basidiomycota</taxon>
        <taxon>Ustilaginomycotina</taxon>
        <taxon>Exobasidiomycetes</taxon>
        <taxon>Tilletiales</taxon>
        <taxon>Tilletiaceae</taxon>
        <taxon>Tilletia</taxon>
    </lineage>
</organism>
<evidence type="ECO:0000313" key="2">
    <source>
        <dbReference type="EMBL" id="KAK0538781.1"/>
    </source>
</evidence>
<comment type="caution">
    <text evidence="2">The sequence shown here is derived from an EMBL/GenBank/DDBJ whole genome shotgun (WGS) entry which is preliminary data.</text>
</comment>
<sequence>MAPKLSALVLFLLFAVLGLTVTASPLDVRTGNSDALTLVVERATNHTGKFVGSKCKTNDECYSKNCVSGTCQRQPAGGPCFKNSNCQSRNCDLSNGTCSGKLLPDASCSADSDCVSNFCIDCFQTHAGLDCFHDAYRQDFCARYPLGHSCTGPNQCDEGLCKAGKCSKSKVGDSCTTQFQCTDDQVCTNGGCQIPAKGSLRPTEQCASDSQCISGTCSPDIQYRDNYGINTGDPYDADYSPPYSSCTYLNNGQSGCSSTDDCFTGVCDKGVCRAALDGEECDVNYRCVNVCGLDGICYTPPNNYSLPVPSPCSANSQCASHNCEYHYLTRLTLSHPRTSFPSYGESGCNRGGVGRPCASKADCYPAITCDVSQGKCADRPEGSTCKANIDCNSYNCSNGRCKPIDEYVYYG</sequence>
<keyword evidence="1" id="KW-0732">Signal</keyword>
<reference evidence="2" key="1">
    <citation type="journal article" date="2023" name="PhytoFront">
        <title>Draft Genome Resources of Seven Strains of Tilletia horrida, Causal Agent of Kernel Smut of Rice.</title>
        <authorList>
            <person name="Khanal S."/>
            <person name="Antony Babu S."/>
            <person name="Zhou X.G."/>
        </authorList>
    </citation>
    <scope>NUCLEOTIDE SEQUENCE</scope>
    <source>
        <strain evidence="2">TX3</strain>
    </source>
</reference>
<dbReference type="EMBL" id="JAPDMQ010000040">
    <property type="protein sequence ID" value="KAK0538781.1"/>
    <property type="molecule type" value="Genomic_DNA"/>
</dbReference>
<name>A0AAN6GFJ3_9BASI</name>
<evidence type="ECO:0000313" key="3">
    <source>
        <dbReference type="Proteomes" id="UP001176521"/>
    </source>
</evidence>
<gene>
    <name evidence="2" type="ORF">OC842_001200</name>
</gene>
<feature type="chain" id="PRO_5042904325" description="Dickkopf N-terminal cysteine-rich domain-containing protein" evidence="1">
    <location>
        <begin position="24"/>
        <end position="411"/>
    </location>
</feature>
<accession>A0AAN6GFJ3</accession>
<proteinExistence type="predicted"/>
<keyword evidence="3" id="KW-1185">Reference proteome</keyword>
<protein>
    <recommendedName>
        <fullName evidence="4">Dickkopf N-terminal cysteine-rich domain-containing protein</fullName>
    </recommendedName>
</protein>
<dbReference type="Proteomes" id="UP001176521">
    <property type="component" value="Unassembled WGS sequence"/>
</dbReference>
<dbReference type="AlphaFoldDB" id="A0AAN6GFJ3"/>
<evidence type="ECO:0008006" key="4">
    <source>
        <dbReference type="Google" id="ProtNLM"/>
    </source>
</evidence>